<protein>
    <submittedName>
        <fullName evidence="1">Eukaryotic translation initiation factor 2A</fullName>
    </submittedName>
</protein>
<organism evidence="1">
    <name type="scientific">Ovis aries</name>
    <name type="common">Sheep</name>
    <dbReference type="NCBI Taxonomy" id="9940"/>
    <lineage>
        <taxon>Eukaryota</taxon>
        <taxon>Metazoa</taxon>
        <taxon>Chordata</taxon>
        <taxon>Craniata</taxon>
        <taxon>Vertebrata</taxon>
        <taxon>Euteleostomi</taxon>
        <taxon>Mammalia</taxon>
        <taxon>Eutheria</taxon>
        <taxon>Laurasiatheria</taxon>
        <taxon>Artiodactyla</taxon>
        <taxon>Ruminantia</taxon>
        <taxon>Pecora</taxon>
        <taxon>Bovidae</taxon>
        <taxon>Caprinae</taxon>
        <taxon>Ovis</taxon>
    </lineage>
</organism>
<proteinExistence type="predicted"/>
<reference evidence="1" key="2">
    <citation type="submission" date="2025-08" db="UniProtKB">
        <authorList>
            <consortium name="Ensembl"/>
        </authorList>
    </citation>
    <scope>IDENTIFICATION</scope>
</reference>
<reference evidence="1" key="3">
    <citation type="submission" date="2025-09" db="UniProtKB">
        <authorList>
            <consortium name="Ensembl"/>
        </authorList>
    </citation>
    <scope>IDENTIFICATION</scope>
</reference>
<accession>A0AC11D1P1</accession>
<dbReference type="Ensembl" id="ENSOART00020079535.1">
    <property type="protein sequence ID" value="ENSOARP00020038662.1"/>
    <property type="gene ID" value="ENSOARG00020004612.2"/>
</dbReference>
<evidence type="ECO:0000313" key="1">
    <source>
        <dbReference type="Ensembl" id="ENSOARP00020038662.1"/>
    </source>
</evidence>
<reference evidence="1" key="1">
    <citation type="submission" date="2020-11" db="EMBL/GenBank/DDBJ databases">
        <authorList>
            <person name="Davenport K.M."/>
            <person name="Bickhart D.M."/>
            <person name="Smith T.P.L."/>
            <person name="Murdoch B.M."/>
            <person name="Rosen B.D."/>
        </authorList>
    </citation>
    <scope>NUCLEOTIDE SEQUENCE [LARGE SCALE GENOMIC DNA]</scope>
    <source>
        <strain evidence="1">OAR_USU_Benz2616</strain>
    </source>
</reference>
<name>A0AC11D1P1_SHEEP</name>
<sequence>MAPSTPLLTVRGSEGLYMVNGPPHFTESTVFPRESGKNCKAYTFSKDGTLFAWGNGENTPGLPVHHQLPEFTQTHVHRVGDAIQPSHPLSSTSPAPNPS</sequence>
<gene>
    <name evidence="1" type="primary">EIF2A</name>
</gene>